<evidence type="ECO:0000313" key="3">
    <source>
        <dbReference type="Proteomes" id="UP001221898"/>
    </source>
</evidence>
<dbReference type="EMBL" id="JAINUG010000094">
    <property type="protein sequence ID" value="KAJ8397892.1"/>
    <property type="molecule type" value="Genomic_DNA"/>
</dbReference>
<dbReference type="AlphaFoldDB" id="A0AAD7S8C9"/>
<accession>A0AAD7S8C9</accession>
<keyword evidence="3" id="KW-1185">Reference proteome</keyword>
<name>A0AAD7S8C9_9TELE</name>
<gene>
    <name evidence="2" type="ORF">AAFF_G00432390</name>
</gene>
<proteinExistence type="predicted"/>
<evidence type="ECO:0000313" key="2">
    <source>
        <dbReference type="EMBL" id="KAJ8397892.1"/>
    </source>
</evidence>
<sequence>MSPPADLQPDTLRSCGCLFPGDNLDLVIPLKSLHLLHTGLHGPRGSAHNPSDCFAVESAGWGAAREFEVKERTPPAPLKRHPAGTGGNEPSRVAHASTARDRGAPAPFRHCLKPLDESQAPPPVTIPGTEVMMYGFITTSVLKLGMGGDETERFLHEIE</sequence>
<reference evidence="2" key="1">
    <citation type="journal article" date="2023" name="Science">
        <title>Genome structures resolve the early diversification of teleost fishes.</title>
        <authorList>
            <person name="Parey E."/>
            <person name="Louis A."/>
            <person name="Montfort J."/>
            <person name="Bouchez O."/>
            <person name="Roques C."/>
            <person name="Iampietro C."/>
            <person name="Lluch J."/>
            <person name="Castinel A."/>
            <person name="Donnadieu C."/>
            <person name="Desvignes T."/>
            <person name="Floi Bucao C."/>
            <person name="Jouanno E."/>
            <person name="Wen M."/>
            <person name="Mejri S."/>
            <person name="Dirks R."/>
            <person name="Jansen H."/>
            <person name="Henkel C."/>
            <person name="Chen W.J."/>
            <person name="Zahm M."/>
            <person name="Cabau C."/>
            <person name="Klopp C."/>
            <person name="Thompson A.W."/>
            <person name="Robinson-Rechavi M."/>
            <person name="Braasch I."/>
            <person name="Lecointre G."/>
            <person name="Bobe J."/>
            <person name="Postlethwait J.H."/>
            <person name="Berthelot C."/>
            <person name="Roest Crollius H."/>
            <person name="Guiguen Y."/>
        </authorList>
    </citation>
    <scope>NUCLEOTIDE SEQUENCE</scope>
    <source>
        <strain evidence="2">NC1722</strain>
    </source>
</reference>
<comment type="caution">
    <text evidence="2">The sequence shown here is derived from an EMBL/GenBank/DDBJ whole genome shotgun (WGS) entry which is preliminary data.</text>
</comment>
<organism evidence="2 3">
    <name type="scientific">Aldrovandia affinis</name>
    <dbReference type="NCBI Taxonomy" id="143900"/>
    <lineage>
        <taxon>Eukaryota</taxon>
        <taxon>Metazoa</taxon>
        <taxon>Chordata</taxon>
        <taxon>Craniata</taxon>
        <taxon>Vertebrata</taxon>
        <taxon>Euteleostomi</taxon>
        <taxon>Actinopterygii</taxon>
        <taxon>Neopterygii</taxon>
        <taxon>Teleostei</taxon>
        <taxon>Notacanthiformes</taxon>
        <taxon>Halosauridae</taxon>
        <taxon>Aldrovandia</taxon>
    </lineage>
</organism>
<dbReference type="Proteomes" id="UP001221898">
    <property type="component" value="Unassembled WGS sequence"/>
</dbReference>
<evidence type="ECO:0000256" key="1">
    <source>
        <dbReference type="SAM" id="MobiDB-lite"/>
    </source>
</evidence>
<protein>
    <submittedName>
        <fullName evidence="2">Uncharacterized protein</fullName>
    </submittedName>
</protein>
<feature type="region of interest" description="Disordered" evidence="1">
    <location>
        <begin position="67"/>
        <end position="104"/>
    </location>
</feature>